<feature type="domain" description="Amidohydrolase-related" evidence="5">
    <location>
        <begin position="49"/>
        <end position="440"/>
    </location>
</feature>
<evidence type="ECO:0000256" key="1">
    <source>
        <dbReference type="ARBA" id="ARBA00001947"/>
    </source>
</evidence>
<dbReference type="InterPro" id="IPR032466">
    <property type="entry name" value="Metal_Hydrolase"/>
</dbReference>
<dbReference type="Pfam" id="PF01979">
    <property type="entry name" value="Amidohydro_1"/>
    <property type="match status" value="1"/>
</dbReference>
<dbReference type="NCBIfam" id="TIGR02033">
    <property type="entry name" value="D-hydantoinase"/>
    <property type="match status" value="1"/>
</dbReference>
<proteinExistence type="inferred from homology"/>
<dbReference type="Gene3D" id="2.30.40.10">
    <property type="entry name" value="Urease, subunit C, domain 1"/>
    <property type="match status" value="1"/>
</dbReference>
<dbReference type="PANTHER" id="PTHR11647:SF1">
    <property type="entry name" value="COLLAPSIN RESPONSE MEDIATOR PROTEIN"/>
    <property type="match status" value="1"/>
</dbReference>
<evidence type="ECO:0000259" key="5">
    <source>
        <dbReference type="Pfam" id="PF01979"/>
    </source>
</evidence>
<dbReference type="InterPro" id="IPR011059">
    <property type="entry name" value="Metal-dep_hydrolase_composite"/>
</dbReference>
<comment type="cofactor">
    <cofactor evidence="1">
        <name>Zn(2+)</name>
        <dbReference type="ChEBI" id="CHEBI:29105"/>
    </cofactor>
</comment>
<dbReference type="EMBL" id="JAAAXJ010000006">
    <property type="protein sequence ID" value="NBJ25401.1"/>
    <property type="molecule type" value="Genomic_DNA"/>
</dbReference>
<dbReference type="GO" id="GO:0004157">
    <property type="term" value="F:dihydropyrimidinase activity"/>
    <property type="evidence" value="ECO:0007669"/>
    <property type="project" value="UniProtKB-EC"/>
</dbReference>
<dbReference type="PANTHER" id="PTHR11647">
    <property type="entry name" value="HYDRANTOINASE/DIHYDROPYRIMIDINASE FAMILY MEMBER"/>
    <property type="match status" value="1"/>
</dbReference>
<dbReference type="SUPFAM" id="SSF51338">
    <property type="entry name" value="Composite domain of metallo-dependent hydrolases"/>
    <property type="match status" value="2"/>
</dbReference>
<keyword evidence="3" id="KW-0479">Metal-binding</keyword>
<reference evidence="6 7" key="1">
    <citation type="submission" date="2020-01" db="EMBL/GenBank/DDBJ databases">
        <title>Microvirga sp. nov., an arsenate reduction bacterium isolated from Tibet hotspring sediments.</title>
        <authorList>
            <person name="Yuan C.-G."/>
        </authorList>
    </citation>
    <scope>NUCLEOTIDE SEQUENCE [LARGE SCALE GENOMIC DNA]</scope>
    <source>
        <strain evidence="6 7">SYSU G3D203</strain>
    </source>
</reference>
<dbReference type="RefSeq" id="WP_161722797.1">
    <property type="nucleotide sequence ID" value="NZ_JAAAXI010000005.1"/>
</dbReference>
<keyword evidence="7" id="KW-1185">Reference proteome</keyword>
<dbReference type="Proteomes" id="UP000818323">
    <property type="component" value="Unassembled WGS sequence"/>
</dbReference>
<keyword evidence="4 6" id="KW-0378">Hydrolase</keyword>
<gene>
    <name evidence="6" type="primary">hydA</name>
    <name evidence="6" type="ORF">GR303_13655</name>
</gene>
<evidence type="ECO:0000256" key="3">
    <source>
        <dbReference type="ARBA" id="ARBA00022723"/>
    </source>
</evidence>
<dbReference type="Gene3D" id="3.20.20.140">
    <property type="entry name" value="Metal-dependent hydrolases"/>
    <property type="match status" value="1"/>
</dbReference>
<dbReference type="InterPro" id="IPR011778">
    <property type="entry name" value="Hydantoinase/dihydroPyrase"/>
</dbReference>
<sequence>MEYDLVIKGGSVATTEGVLAMDVAIHDGTIVALGRSLQGRRSINAVDRLVLPGGVDAHCHIEQLSGGGLMNADTFETATRSAAFGGTTTVVSFAAQHRGDRLRDVVESYTGLAAAGAVTDYAFHLWISDPTPEALEADLPRLIEAGHRSIKIFMTYDRVRLLDEQILDVMMVARKHGALVCAHAENHGMIRWMSDRLVSRGYKAPKFHGVSHPRVCEIEAFERLIRFSQLLDQPIMLFHVSTAEGAAVIRRARGEGIKVFAETCPQYLFLTAGDLDRPGLEGAKWMCSPPPRTVSDQEALWRALELGDLQVVSSDHAPYRFDESGKLSAGPDPDFKQIANGLPGLETRLPLLFDAMVSKGRSSLEKFVELTSTAPAKIYGLYPRKGAIAIGADADIAIWNPDREVTLTDDGLHDNVGYNPFAGRIVKGWPEIVLRRGDIVVADGALQAVPGSGQLLLRDCAASMRPTGRLSPEFDPATNFGAQLL</sequence>
<dbReference type="InterPro" id="IPR050378">
    <property type="entry name" value="Metallo-dep_Hydrolases_sf"/>
</dbReference>
<dbReference type="NCBIfam" id="NF009941">
    <property type="entry name" value="PRK13404.1"/>
    <property type="match status" value="1"/>
</dbReference>
<dbReference type="CDD" id="cd01314">
    <property type="entry name" value="D-HYD"/>
    <property type="match status" value="1"/>
</dbReference>
<protein>
    <submittedName>
        <fullName evidence="6">Dihydropyrimidinase</fullName>
        <ecNumber evidence="6">3.5.2.2</ecNumber>
    </submittedName>
</protein>
<name>A0ABW9Z338_9HYPH</name>
<dbReference type="InterPro" id="IPR006680">
    <property type="entry name" value="Amidohydro-rel"/>
</dbReference>
<evidence type="ECO:0000313" key="6">
    <source>
        <dbReference type="EMBL" id="NBJ25401.1"/>
    </source>
</evidence>
<accession>A0ABW9Z338</accession>
<evidence type="ECO:0000256" key="4">
    <source>
        <dbReference type="ARBA" id="ARBA00022801"/>
    </source>
</evidence>
<comment type="similarity">
    <text evidence="2">Belongs to the metallo-dependent hydrolases superfamily. Hydantoinase/dihydropyrimidinase family.</text>
</comment>
<organism evidence="6 7">
    <name type="scientific">Microvirga arsenatis</name>
    <dbReference type="NCBI Taxonomy" id="2692265"/>
    <lineage>
        <taxon>Bacteria</taxon>
        <taxon>Pseudomonadati</taxon>
        <taxon>Pseudomonadota</taxon>
        <taxon>Alphaproteobacteria</taxon>
        <taxon>Hyphomicrobiales</taxon>
        <taxon>Methylobacteriaceae</taxon>
        <taxon>Microvirga</taxon>
    </lineage>
</organism>
<dbReference type="SUPFAM" id="SSF51556">
    <property type="entry name" value="Metallo-dependent hydrolases"/>
    <property type="match status" value="1"/>
</dbReference>
<dbReference type="EC" id="3.5.2.2" evidence="6"/>
<evidence type="ECO:0000313" key="7">
    <source>
        <dbReference type="Proteomes" id="UP000818323"/>
    </source>
</evidence>
<comment type="caution">
    <text evidence="6">The sequence shown here is derived from an EMBL/GenBank/DDBJ whole genome shotgun (WGS) entry which is preliminary data.</text>
</comment>
<evidence type="ECO:0000256" key="2">
    <source>
        <dbReference type="ARBA" id="ARBA00008829"/>
    </source>
</evidence>